<dbReference type="OrthoDB" id="5667at2759"/>
<proteinExistence type="inferred from homology"/>
<sequence>MPLQPSDRDISSSIDQQAGLGPPTIAFTGPRDGGTQAWLVCFGTFCAFTSSFGWLNSVGVFQAYHQTHYLQSYSSSTISWISSVQVFIIFGGGIIFGKLFDDYGPHWLLVAGTFLQVFGLLMTAQCTEFYHFFLAQAVCSSIGASCIYYASAGAISTWFLKKRATAFGLAAMGASVGGVFFPIMVTRLIGQVGFPWTMRAVALIVLCLDITAISTVKSLLVHTRKDFSPRKYMNQLKDISFVMLLTGMTMLSLGLWLPINFLITQGREAGVPVGLVYGRFLPGVLGDKFGRLNVLFLATILSGLLTLALWVPAKDTASVFVYAGLYGFSSGAYVSLGPSVVAQLSDIREIGMRNGVLYFFVGIAVLIGNPIGGQLVSVMNGDFLGLQLFAGVTMVVGACVIFSARIAIVGVRWKVV</sequence>
<comment type="subcellular location">
    <subcellularLocation>
        <location evidence="1">Membrane</location>
        <topology evidence="1">Multi-pass membrane protein</topology>
    </subcellularLocation>
</comment>
<feature type="transmembrane region" description="Helical" evidence="8">
    <location>
        <begin position="77"/>
        <end position="100"/>
    </location>
</feature>
<evidence type="ECO:0000313" key="11">
    <source>
        <dbReference type="Proteomes" id="UP000799423"/>
    </source>
</evidence>
<dbReference type="InterPro" id="IPR011701">
    <property type="entry name" value="MFS"/>
</dbReference>
<gene>
    <name evidence="10" type="ORF">T440DRAFT_493817</name>
</gene>
<evidence type="ECO:0000256" key="7">
    <source>
        <dbReference type="SAM" id="MobiDB-lite"/>
    </source>
</evidence>
<keyword evidence="4 8" id="KW-0812">Transmembrane</keyword>
<dbReference type="AlphaFoldDB" id="A0A6A7ARY8"/>
<keyword evidence="6 8" id="KW-0472">Membrane</keyword>
<reference evidence="10" key="1">
    <citation type="submission" date="2020-01" db="EMBL/GenBank/DDBJ databases">
        <authorList>
            <consortium name="DOE Joint Genome Institute"/>
            <person name="Haridas S."/>
            <person name="Albert R."/>
            <person name="Binder M."/>
            <person name="Bloem J."/>
            <person name="Labutti K."/>
            <person name="Salamov A."/>
            <person name="Andreopoulos B."/>
            <person name="Baker S.E."/>
            <person name="Barry K."/>
            <person name="Bills G."/>
            <person name="Bluhm B.H."/>
            <person name="Cannon C."/>
            <person name="Castanera R."/>
            <person name="Culley D.E."/>
            <person name="Daum C."/>
            <person name="Ezra D."/>
            <person name="Gonzalez J.B."/>
            <person name="Henrissat B."/>
            <person name="Kuo A."/>
            <person name="Liang C."/>
            <person name="Lipzen A."/>
            <person name="Lutzoni F."/>
            <person name="Magnuson J."/>
            <person name="Mondo S."/>
            <person name="Nolan M."/>
            <person name="Ohm R."/>
            <person name="Pangilinan J."/>
            <person name="Park H.-J."/>
            <person name="Ramirez L."/>
            <person name="Alfaro M."/>
            <person name="Sun H."/>
            <person name="Tritt A."/>
            <person name="Yoshinaga Y."/>
            <person name="Zwiers L.-H."/>
            <person name="Turgeon B.G."/>
            <person name="Goodwin S.B."/>
            <person name="Spatafora J.W."/>
            <person name="Crous P.W."/>
            <person name="Grigoriev I.V."/>
        </authorList>
    </citation>
    <scope>NUCLEOTIDE SEQUENCE</scope>
    <source>
        <strain evidence="10">IPT5</strain>
    </source>
</reference>
<feature type="transmembrane region" description="Helical" evidence="8">
    <location>
        <begin position="319"/>
        <end position="344"/>
    </location>
</feature>
<dbReference type="GO" id="GO:0022857">
    <property type="term" value="F:transmembrane transporter activity"/>
    <property type="evidence" value="ECO:0007669"/>
    <property type="project" value="InterPro"/>
</dbReference>
<dbReference type="Proteomes" id="UP000799423">
    <property type="component" value="Unassembled WGS sequence"/>
</dbReference>
<feature type="transmembrane region" description="Helical" evidence="8">
    <location>
        <begin position="130"/>
        <end position="152"/>
    </location>
</feature>
<dbReference type="Gene3D" id="1.20.1250.20">
    <property type="entry name" value="MFS general substrate transporter like domains"/>
    <property type="match status" value="2"/>
</dbReference>
<feature type="transmembrane region" description="Helical" evidence="8">
    <location>
        <begin position="269"/>
        <end position="285"/>
    </location>
</feature>
<feature type="transmembrane region" description="Helical" evidence="8">
    <location>
        <begin position="107"/>
        <end position="124"/>
    </location>
</feature>
<dbReference type="PANTHER" id="PTHR11360:SF224">
    <property type="entry name" value="MAJOR FACILITATOR SUPERFAMILY (MFS) PROFILE DOMAIN-CONTAINING PROTEIN-RELATED"/>
    <property type="match status" value="1"/>
</dbReference>
<feature type="transmembrane region" description="Helical" evidence="8">
    <location>
        <begin position="292"/>
        <end position="313"/>
    </location>
</feature>
<dbReference type="InterPro" id="IPR020846">
    <property type="entry name" value="MFS_dom"/>
</dbReference>
<evidence type="ECO:0000259" key="9">
    <source>
        <dbReference type="PROSITE" id="PS50850"/>
    </source>
</evidence>
<feature type="compositionally biased region" description="Basic and acidic residues" evidence="7">
    <location>
        <begin position="1"/>
        <end position="10"/>
    </location>
</feature>
<keyword evidence="5 8" id="KW-1133">Transmembrane helix</keyword>
<organism evidence="10 11">
    <name type="scientific">Plenodomus tracheiphilus IPT5</name>
    <dbReference type="NCBI Taxonomy" id="1408161"/>
    <lineage>
        <taxon>Eukaryota</taxon>
        <taxon>Fungi</taxon>
        <taxon>Dikarya</taxon>
        <taxon>Ascomycota</taxon>
        <taxon>Pezizomycotina</taxon>
        <taxon>Dothideomycetes</taxon>
        <taxon>Pleosporomycetidae</taxon>
        <taxon>Pleosporales</taxon>
        <taxon>Pleosporineae</taxon>
        <taxon>Leptosphaeriaceae</taxon>
        <taxon>Plenodomus</taxon>
    </lineage>
</organism>
<feature type="transmembrane region" description="Helical" evidence="8">
    <location>
        <begin position="388"/>
        <end position="411"/>
    </location>
</feature>
<feature type="region of interest" description="Disordered" evidence="7">
    <location>
        <begin position="1"/>
        <end position="21"/>
    </location>
</feature>
<comment type="similarity">
    <text evidence="2">Belongs to the major facilitator superfamily. Monocarboxylate porter (TC 2.A.1.13) family.</text>
</comment>
<feature type="transmembrane region" description="Helical" evidence="8">
    <location>
        <begin position="37"/>
        <end position="57"/>
    </location>
</feature>
<dbReference type="EMBL" id="MU006359">
    <property type="protein sequence ID" value="KAF2844938.1"/>
    <property type="molecule type" value="Genomic_DNA"/>
</dbReference>
<feature type="transmembrane region" description="Helical" evidence="8">
    <location>
        <begin position="241"/>
        <end position="263"/>
    </location>
</feature>
<evidence type="ECO:0000256" key="8">
    <source>
        <dbReference type="SAM" id="Phobius"/>
    </source>
</evidence>
<keyword evidence="3" id="KW-0813">Transport</keyword>
<dbReference type="SUPFAM" id="SSF103473">
    <property type="entry name" value="MFS general substrate transporter"/>
    <property type="match status" value="1"/>
</dbReference>
<keyword evidence="11" id="KW-1185">Reference proteome</keyword>
<dbReference type="InterPro" id="IPR036259">
    <property type="entry name" value="MFS_trans_sf"/>
</dbReference>
<evidence type="ECO:0000256" key="1">
    <source>
        <dbReference type="ARBA" id="ARBA00004141"/>
    </source>
</evidence>
<feature type="transmembrane region" description="Helical" evidence="8">
    <location>
        <begin position="164"/>
        <end position="184"/>
    </location>
</feature>
<dbReference type="PANTHER" id="PTHR11360">
    <property type="entry name" value="MONOCARBOXYLATE TRANSPORTER"/>
    <property type="match status" value="1"/>
</dbReference>
<dbReference type="GO" id="GO:0016020">
    <property type="term" value="C:membrane"/>
    <property type="evidence" value="ECO:0007669"/>
    <property type="project" value="UniProtKB-SubCell"/>
</dbReference>
<dbReference type="Pfam" id="PF07690">
    <property type="entry name" value="MFS_1"/>
    <property type="match status" value="2"/>
</dbReference>
<protein>
    <submittedName>
        <fullName evidence="10">MFS general substrate transporter</fullName>
    </submittedName>
</protein>
<evidence type="ECO:0000256" key="4">
    <source>
        <dbReference type="ARBA" id="ARBA00022692"/>
    </source>
</evidence>
<feature type="domain" description="Major facilitator superfamily (MFS) profile" evidence="9">
    <location>
        <begin position="195"/>
        <end position="416"/>
    </location>
</feature>
<name>A0A6A7ARY8_9PLEO</name>
<accession>A0A6A7ARY8</accession>
<dbReference type="PROSITE" id="PS50850">
    <property type="entry name" value="MFS"/>
    <property type="match status" value="1"/>
</dbReference>
<evidence type="ECO:0000256" key="5">
    <source>
        <dbReference type="ARBA" id="ARBA00022989"/>
    </source>
</evidence>
<evidence type="ECO:0000313" key="10">
    <source>
        <dbReference type="EMBL" id="KAF2844938.1"/>
    </source>
</evidence>
<feature type="transmembrane region" description="Helical" evidence="8">
    <location>
        <begin position="196"/>
        <end position="220"/>
    </location>
</feature>
<evidence type="ECO:0000256" key="6">
    <source>
        <dbReference type="ARBA" id="ARBA00023136"/>
    </source>
</evidence>
<dbReference type="InterPro" id="IPR050327">
    <property type="entry name" value="Proton-linked_MCT"/>
</dbReference>
<evidence type="ECO:0000256" key="2">
    <source>
        <dbReference type="ARBA" id="ARBA00006727"/>
    </source>
</evidence>
<feature type="transmembrane region" description="Helical" evidence="8">
    <location>
        <begin position="356"/>
        <end position="376"/>
    </location>
</feature>
<evidence type="ECO:0000256" key="3">
    <source>
        <dbReference type="ARBA" id="ARBA00022448"/>
    </source>
</evidence>